<name>A0ABQ5GCQ6_9ASTR</name>
<comment type="caution">
    <text evidence="1">The sequence shown here is derived from an EMBL/GenBank/DDBJ whole genome shotgun (WGS) entry which is preliminary data.</text>
</comment>
<gene>
    <name evidence="1" type="ORF">Tco_1032697</name>
</gene>
<sequence length="163" mass="18732">MFYSLSKSALKLDVDGHVESSERSEFLNKDMKEEFPSWFGDRSVNVSQRCEVCRASRDERRTTQNSGRNVFTGQLEQILRVFIIVVVKTANGEAFKNEQYISQHKSNNASTLKIMARLPRLRWKVYEHVSHKKILNGRPCEEDDPDVIHVDNSSDLALSTSLI</sequence>
<organism evidence="1 2">
    <name type="scientific">Tanacetum coccineum</name>
    <dbReference type="NCBI Taxonomy" id="301880"/>
    <lineage>
        <taxon>Eukaryota</taxon>
        <taxon>Viridiplantae</taxon>
        <taxon>Streptophyta</taxon>
        <taxon>Embryophyta</taxon>
        <taxon>Tracheophyta</taxon>
        <taxon>Spermatophyta</taxon>
        <taxon>Magnoliopsida</taxon>
        <taxon>eudicotyledons</taxon>
        <taxon>Gunneridae</taxon>
        <taxon>Pentapetalae</taxon>
        <taxon>asterids</taxon>
        <taxon>campanulids</taxon>
        <taxon>Asterales</taxon>
        <taxon>Asteraceae</taxon>
        <taxon>Asteroideae</taxon>
        <taxon>Anthemideae</taxon>
        <taxon>Anthemidinae</taxon>
        <taxon>Tanacetum</taxon>
    </lineage>
</organism>
<dbReference type="Proteomes" id="UP001151760">
    <property type="component" value="Unassembled WGS sequence"/>
</dbReference>
<protein>
    <submittedName>
        <fullName evidence="1">Uncharacterized protein</fullName>
    </submittedName>
</protein>
<accession>A0ABQ5GCQ6</accession>
<dbReference type="EMBL" id="BQNB010018350">
    <property type="protein sequence ID" value="GJT73411.1"/>
    <property type="molecule type" value="Genomic_DNA"/>
</dbReference>
<reference evidence="1" key="2">
    <citation type="submission" date="2022-01" db="EMBL/GenBank/DDBJ databases">
        <authorList>
            <person name="Yamashiro T."/>
            <person name="Shiraishi A."/>
            <person name="Satake H."/>
            <person name="Nakayama K."/>
        </authorList>
    </citation>
    <scope>NUCLEOTIDE SEQUENCE</scope>
</reference>
<evidence type="ECO:0000313" key="1">
    <source>
        <dbReference type="EMBL" id="GJT73411.1"/>
    </source>
</evidence>
<keyword evidence="2" id="KW-1185">Reference proteome</keyword>
<proteinExistence type="predicted"/>
<evidence type="ECO:0000313" key="2">
    <source>
        <dbReference type="Proteomes" id="UP001151760"/>
    </source>
</evidence>
<reference evidence="1" key="1">
    <citation type="journal article" date="2022" name="Int. J. Mol. Sci.">
        <title>Draft Genome of Tanacetum Coccineum: Genomic Comparison of Closely Related Tanacetum-Family Plants.</title>
        <authorList>
            <person name="Yamashiro T."/>
            <person name="Shiraishi A."/>
            <person name="Nakayama K."/>
            <person name="Satake H."/>
        </authorList>
    </citation>
    <scope>NUCLEOTIDE SEQUENCE</scope>
</reference>